<gene>
    <name evidence="1" type="ORF">BZA70DRAFT_204449</name>
</gene>
<organism evidence="1 2">
    <name type="scientific">Myxozyma melibiosi</name>
    <dbReference type="NCBI Taxonomy" id="54550"/>
    <lineage>
        <taxon>Eukaryota</taxon>
        <taxon>Fungi</taxon>
        <taxon>Dikarya</taxon>
        <taxon>Ascomycota</taxon>
        <taxon>Saccharomycotina</taxon>
        <taxon>Lipomycetes</taxon>
        <taxon>Lipomycetales</taxon>
        <taxon>Lipomycetaceae</taxon>
        <taxon>Myxozyma</taxon>
    </lineage>
</organism>
<comment type="caution">
    <text evidence="1">The sequence shown here is derived from an EMBL/GenBank/DDBJ whole genome shotgun (WGS) entry which is preliminary data.</text>
</comment>
<proteinExistence type="predicted"/>
<sequence length="136" mass="15679">MDKPSDDIAPSSRESVEIMSTKFESMIREISDRMNSLIQQTCESSDKHHEQCVSIADEAEWEIERLKLVMEKCSDLDLEFAKIKRIGEIQRIQTTSFIFRKSSLRISDIMSSTIYLKQLHTAAMVFSARRQMAVGK</sequence>
<protein>
    <recommendedName>
        <fullName evidence="3">Biogenesis of lysosome-related organelles complex 1 subunit CNL1</fullName>
    </recommendedName>
</protein>
<evidence type="ECO:0000313" key="1">
    <source>
        <dbReference type="EMBL" id="KAK7204183.1"/>
    </source>
</evidence>
<keyword evidence="2" id="KW-1185">Reference proteome</keyword>
<reference evidence="1 2" key="1">
    <citation type="submission" date="2024-03" db="EMBL/GenBank/DDBJ databases">
        <title>Genome-scale model development and genomic sequencing of the oleaginous clade Lipomyces.</title>
        <authorList>
            <consortium name="Lawrence Berkeley National Laboratory"/>
            <person name="Czajka J.J."/>
            <person name="Han Y."/>
            <person name="Kim J."/>
            <person name="Mondo S.J."/>
            <person name="Hofstad B.A."/>
            <person name="Robles A."/>
            <person name="Haridas S."/>
            <person name="Riley R."/>
            <person name="LaButti K."/>
            <person name="Pangilinan J."/>
            <person name="Andreopoulos W."/>
            <person name="Lipzen A."/>
            <person name="Yan J."/>
            <person name="Wang M."/>
            <person name="Ng V."/>
            <person name="Grigoriev I.V."/>
            <person name="Spatafora J.W."/>
            <person name="Magnuson J.K."/>
            <person name="Baker S.E."/>
            <person name="Pomraning K.R."/>
        </authorList>
    </citation>
    <scope>NUCLEOTIDE SEQUENCE [LARGE SCALE GENOMIC DNA]</scope>
    <source>
        <strain evidence="1 2">Phaff 52-87</strain>
    </source>
</reference>
<dbReference type="GeneID" id="90035664"/>
<accession>A0ABR1F519</accession>
<dbReference type="RefSeq" id="XP_064767216.1">
    <property type="nucleotide sequence ID" value="XM_064910152.1"/>
</dbReference>
<evidence type="ECO:0000313" key="2">
    <source>
        <dbReference type="Proteomes" id="UP001498771"/>
    </source>
</evidence>
<dbReference type="EMBL" id="JBBJBU010000009">
    <property type="protein sequence ID" value="KAK7204183.1"/>
    <property type="molecule type" value="Genomic_DNA"/>
</dbReference>
<evidence type="ECO:0008006" key="3">
    <source>
        <dbReference type="Google" id="ProtNLM"/>
    </source>
</evidence>
<name>A0ABR1F519_9ASCO</name>
<dbReference type="Proteomes" id="UP001498771">
    <property type="component" value="Unassembled WGS sequence"/>
</dbReference>